<dbReference type="EMBL" id="OU503038">
    <property type="protein sequence ID" value="CAI9757362.1"/>
    <property type="molecule type" value="Genomic_DNA"/>
</dbReference>
<dbReference type="PANTHER" id="PTHR31623:SF17">
    <property type="entry name" value="F21J9.9"/>
    <property type="match status" value="1"/>
</dbReference>
<protein>
    <recommendedName>
        <fullName evidence="6">Vinorine synthase-like</fullName>
    </recommendedName>
</protein>
<evidence type="ECO:0000256" key="3">
    <source>
        <dbReference type="ARBA" id="ARBA00023315"/>
    </source>
</evidence>
<dbReference type="GO" id="GO:0016746">
    <property type="term" value="F:acyltransferase activity"/>
    <property type="evidence" value="ECO:0007669"/>
    <property type="project" value="UniProtKB-KW"/>
</dbReference>
<evidence type="ECO:0000313" key="5">
    <source>
        <dbReference type="Proteomes" id="UP000834106"/>
    </source>
</evidence>
<dbReference type="Pfam" id="PF02458">
    <property type="entry name" value="Transferase"/>
    <property type="match status" value="1"/>
</dbReference>
<proteinExistence type="inferred from homology"/>
<name>A0AAD2DJW9_9LAMI</name>
<dbReference type="Gene3D" id="3.30.559.10">
    <property type="entry name" value="Chloramphenicol acetyltransferase-like domain"/>
    <property type="match status" value="2"/>
</dbReference>
<gene>
    <name evidence="4" type="ORF">FPE_LOCUS4792</name>
</gene>
<keyword evidence="5" id="KW-1185">Reference proteome</keyword>
<evidence type="ECO:0000313" key="4">
    <source>
        <dbReference type="EMBL" id="CAI9757362.1"/>
    </source>
</evidence>
<dbReference type="Proteomes" id="UP000834106">
    <property type="component" value="Chromosome 3"/>
</dbReference>
<reference evidence="4" key="1">
    <citation type="submission" date="2023-05" db="EMBL/GenBank/DDBJ databases">
        <authorList>
            <person name="Huff M."/>
        </authorList>
    </citation>
    <scope>NUCLEOTIDE SEQUENCE</scope>
</reference>
<sequence>MASASQVKDPNRTEVVSAFIWKEFMEGVEETYTMIKPDGVQRGPIEIVSSELIKPSSPTPSESRDFKLSVIDERIPPSYIPLVLYYSCEESANMKQPEILDCLKKSLSDALVQFYPLAGRMGGQISVNCNDEGALYLEAKVDSKISDVIEFPEVELLEKLIPYQYNGSLTNAEELIAIQVSLFSCGGISIGICISHRIADGWTLCSFIKGWSSMACTKCEIVRPVFNSSSLFPPRNTPDFKPNIKSLAIQPPVIHLVTKRFVFSESVINALKSQVINNSSIINPTRVEVVSAFLWKACIVARRIEKSGKSVAFHPVNLRGRVPALTDDSFGNIFQMTSAVNSEETDWIHLVEKLRAAFRKISSDFINELLGENGYELVKNNFMQISKLLGQGDCEIFRFNSYCRFPLYETDFGWGTPNWVSASFSNRNSIFMLDSKSSSGIEAWIVMTEDDMKKLEQEISISSKLLANSSRSVDEIYDIRSV</sequence>
<dbReference type="PANTHER" id="PTHR31623">
    <property type="entry name" value="F21J9.9"/>
    <property type="match status" value="1"/>
</dbReference>
<evidence type="ECO:0000256" key="2">
    <source>
        <dbReference type="ARBA" id="ARBA00022679"/>
    </source>
</evidence>
<keyword evidence="2" id="KW-0808">Transferase</keyword>
<evidence type="ECO:0000256" key="1">
    <source>
        <dbReference type="ARBA" id="ARBA00009861"/>
    </source>
</evidence>
<evidence type="ECO:0008006" key="6">
    <source>
        <dbReference type="Google" id="ProtNLM"/>
    </source>
</evidence>
<dbReference type="AlphaFoldDB" id="A0AAD2DJW9"/>
<accession>A0AAD2DJW9</accession>
<comment type="similarity">
    <text evidence="1">Belongs to the plant acyltransferase family.</text>
</comment>
<dbReference type="InterPro" id="IPR023213">
    <property type="entry name" value="CAT-like_dom_sf"/>
</dbReference>
<keyword evidence="3" id="KW-0012">Acyltransferase</keyword>
<organism evidence="4 5">
    <name type="scientific">Fraxinus pennsylvanica</name>
    <dbReference type="NCBI Taxonomy" id="56036"/>
    <lineage>
        <taxon>Eukaryota</taxon>
        <taxon>Viridiplantae</taxon>
        <taxon>Streptophyta</taxon>
        <taxon>Embryophyta</taxon>
        <taxon>Tracheophyta</taxon>
        <taxon>Spermatophyta</taxon>
        <taxon>Magnoliopsida</taxon>
        <taxon>eudicotyledons</taxon>
        <taxon>Gunneridae</taxon>
        <taxon>Pentapetalae</taxon>
        <taxon>asterids</taxon>
        <taxon>lamiids</taxon>
        <taxon>Lamiales</taxon>
        <taxon>Oleaceae</taxon>
        <taxon>Oleeae</taxon>
        <taxon>Fraxinus</taxon>
    </lineage>
</organism>